<evidence type="ECO:0000313" key="3">
    <source>
        <dbReference type="Proteomes" id="UP000199207"/>
    </source>
</evidence>
<name>A0A1I1V7T6_9ACTN</name>
<evidence type="ECO:0000256" key="1">
    <source>
        <dbReference type="SAM" id="MobiDB-lite"/>
    </source>
</evidence>
<organism evidence="2 3">
    <name type="scientific">Streptomyces aidingensis</name>
    <dbReference type="NCBI Taxonomy" id="910347"/>
    <lineage>
        <taxon>Bacteria</taxon>
        <taxon>Bacillati</taxon>
        <taxon>Actinomycetota</taxon>
        <taxon>Actinomycetes</taxon>
        <taxon>Kitasatosporales</taxon>
        <taxon>Streptomycetaceae</taxon>
        <taxon>Streptomyces</taxon>
    </lineage>
</organism>
<accession>A0A1I1V7T6</accession>
<reference evidence="2 3" key="1">
    <citation type="submission" date="2016-10" db="EMBL/GenBank/DDBJ databases">
        <authorList>
            <person name="de Groot N.N."/>
        </authorList>
    </citation>
    <scope>NUCLEOTIDE SEQUENCE [LARGE SCALE GENOMIC DNA]</scope>
    <source>
        <strain evidence="2 3">CGMCC 4.5739</strain>
    </source>
</reference>
<feature type="region of interest" description="Disordered" evidence="1">
    <location>
        <begin position="306"/>
        <end position="356"/>
    </location>
</feature>
<feature type="region of interest" description="Disordered" evidence="1">
    <location>
        <begin position="1"/>
        <end position="48"/>
    </location>
</feature>
<dbReference type="Proteomes" id="UP000199207">
    <property type="component" value="Unassembled WGS sequence"/>
</dbReference>
<keyword evidence="3" id="KW-1185">Reference proteome</keyword>
<sequence length="550" mass="59266">MLKPAENSGEDGGTVPGTAAEGGETMTDDQTGPARGARPRPDGSGFERLRPVADAVLYEGYLLYPYRRSSPKNRVRWQFGILAPRVWAERNGPLTPSVAGSAESWFQQTECLFRTAGDPAGAVVRVRLRRLQLQHKGVERRTDDGGYAPAGSLEPEAGGAVHLTFDEAVERETEFTAELAALCDGAGRTFRADAPGGTEIEPLPDDSGRVVRRRLPVGARTTLTAEPLDAARGLYRLRVRTENTTAAPDITVDTPREQVLRRSLIACHTFLGGTGVSFLSLTDPPEWAAGHARRCRNLYTFPVLAQGAAGGEPDGHDRDPDPGPGPGPGPGREGLLLSSPILLPDHPSVAPESPGDLCDAAEIDEILSLRTMLLTDEEKREARATDPLAARILDRVDGMPQETLARLHGTIRSRRPVTGPVPRRARQPWWQEPDPAGGEGGEEGFRPATDTVAVGGTEVSGGSRVRLRPRGRGADAQDMFLAGRSARVAAVFRDLEGATHLAVTLDDDPAAELHSWYGRFFYFRPDEIEPLPAGAADEERADGRHRAVET</sequence>
<dbReference type="AlphaFoldDB" id="A0A1I1V7T6"/>
<feature type="compositionally biased region" description="Basic and acidic residues" evidence="1">
    <location>
        <begin position="39"/>
        <end position="48"/>
    </location>
</feature>
<dbReference type="STRING" id="910347.SAMN05421773_1314"/>
<feature type="region of interest" description="Disordered" evidence="1">
    <location>
        <begin position="414"/>
        <end position="446"/>
    </location>
</feature>
<evidence type="ECO:0000313" key="2">
    <source>
        <dbReference type="EMBL" id="SFD79111.1"/>
    </source>
</evidence>
<gene>
    <name evidence="2" type="ORF">SAMN05421773_1314</name>
</gene>
<dbReference type="EMBL" id="FOLM01000031">
    <property type="protein sequence ID" value="SFD79111.1"/>
    <property type="molecule type" value="Genomic_DNA"/>
</dbReference>
<protein>
    <submittedName>
        <fullName evidence="2">Uncharacterized protein</fullName>
    </submittedName>
</protein>
<proteinExistence type="predicted"/>